<accession>A0A401H7G8</accession>
<reference evidence="1 2" key="1">
    <citation type="submission" date="2017-02" db="EMBL/GenBank/DDBJ databases">
        <title>isolation and characterization of a novel temperate virus Aeropyrum globular virus 1 infecting hyperthermophilic archaeon Aeropyrum.</title>
        <authorList>
            <person name="Yumiya M."/>
            <person name="Yoshida T."/>
            <person name="Sako Y."/>
        </authorList>
    </citation>
    <scope>NUCLEOTIDE SEQUENCE [LARGE SCALE GENOMIC DNA]</scope>
    <source>
        <strain evidence="1 2">YK1-12-2013</strain>
    </source>
</reference>
<comment type="caution">
    <text evidence="1">The sequence shown here is derived from an EMBL/GenBank/DDBJ whole genome shotgun (WGS) entry which is preliminary data.</text>
</comment>
<protein>
    <submittedName>
        <fullName evidence="1">Uncharacterized protein</fullName>
    </submittedName>
</protein>
<gene>
    <name evidence="1" type="ORF">apy_00790</name>
</gene>
<evidence type="ECO:0000313" key="2">
    <source>
        <dbReference type="Proteomes" id="UP000291213"/>
    </source>
</evidence>
<evidence type="ECO:0000313" key="1">
    <source>
        <dbReference type="EMBL" id="GBF08354.1"/>
    </source>
</evidence>
<organism evidence="1 2">
    <name type="scientific">Aeropyrum pernix</name>
    <dbReference type="NCBI Taxonomy" id="56636"/>
    <lineage>
        <taxon>Archaea</taxon>
        <taxon>Thermoproteota</taxon>
        <taxon>Thermoprotei</taxon>
        <taxon>Desulfurococcales</taxon>
        <taxon>Desulfurococcaceae</taxon>
        <taxon>Aeropyrum</taxon>
    </lineage>
</organism>
<dbReference type="AlphaFoldDB" id="A0A401H7G8"/>
<sequence length="127" mass="14821">MVIVYGGYSRIRDYLDSLKPALYSYNSMIRPTGYYLKPVHKVYYRTTDGRSKVYEYYGRYWWRIKGQGSRRRLIYVGREKPPSLPDPPVTGLEGVKLIVEGKDVVLDCASYKRIEHILAGLHVEILE</sequence>
<dbReference type="Proteomes" id="UP000291213">
    <property type="component" value="Unassembled WGS sequence"/>
</dbReference>
<dbReference type="EMBL" id="BDMD01000001">
    <property type="protein sequence ID" value="GBF08354.1"/>
    <property type="molecule type" value="Genomic_DNA"/>
</dbReference>
<name>A0A401H7G8_AERPX</name>
<proteinExistence type="predicted"/>